<dbReference type="AlphaFoldDB" id="A0A9X1W3D9"/>
<keyword evidence="1" id="KW-0472">Membrane</keyword>
<organism evidence="2 3">
    <name type="scientific">Variovorax terrae</name>
    <dbReference type="NCBI Taxonomy" id="2923278"/>
    <lineage>
        <taxon>Bacteria</taxon>
        <taxon>Pseudomonadati</taxon>
        <taxon>Pseudomonadota</taxon>
        <taxon>Betaproteobacteria</taxon>
        <taxon>Burkholderiales</taxon>
        <taxon>Comamonadaceae</taxon>
        <taxon>Variovorax</taxon>
    </lineage>
</organism>
<comment type="caution">
    <text evidence="2">The sequence shown here is derived from an EMBL/GenBank/DDBJ whole genome shotgun (WGS) entry which is preliminary data.</text>
</comment>
<proteinExistence type="predicted"/>
<keyword evidence="3" id="KW-1185">Reference proteome</keyword>
<dbReference type="EMBL" id="JALGBI010000002">
    <property type="protein sequence ID" value="MCJ0765188.1"/>
    <property type="molecule type" value="Genomic_DNA"/>
</dbReference>
<dbReference type="Proteomes" id="UP001139447">
    <property type="component" value="Unassembled WGS sequence"/>
</dbReference>
<evidence type="ECO:0000313" key="2">
    <source>
        <dbReference type="EMBL" id="MCJ0765188.1"/>
    </source>
</evidence>
<accession>A0A9X1W3D9</accession>
<reference evidence="2" key="1">
    <citation type="submission" date="2022-03" db="EMBL/GenBank/DDBJ databases">
        <authorList>
            <person name="Woo C.Y."/>
        </authorList>
    </citation>
    <scope>NUCLEOTIDE SEQUENCE</scope>
    <source>
        <strain evidence="2">CYS-02</strain>
    </source>
</reference>
<keyword evidence="1" id="KW-1133">Transmembrane helix</keyword>
<gene>
    <name evidence="2" type="ORF">MMF98_18395</name>
</gene>
<protein>
    <recommendedName>
        <fullName evidence="4">Tfp pilus assembly protein PilX</fullName>
    </recommendedName>
</protein>
<evidence type="ECO:0000313" key="3">
    <source>
        <dbReference type="Proteomes" id="UP001139447"/>
    </source>
</evidence>
<evidence type="ECO:0008006" key="4">
    <source>
        <dbReference type="Google" id="ProtNLM"/>
    </source>
</evidence>
<sequence length="223" mass="23069">MLIHRHAQARPGPVRRQGGVVLVLALIVLVALTMAAVALTRSVYTSNMIAGNLAFQQSATNSADAGVEAAVTWLQTNNGAASSTTATTCSTSVGSTVLACDQASYGYIAHRQDPASGTTWADFWTNTLTASGSNYSKTLPADSAGNTVSYVIQRMCTGAGDASNTSIDCSSSPTSSGGTCAGGSSCDAQRVNLFSTSQVYYRITVQVLGPRNTRSYVQAMVAM</sequence>
<dbReference type="RefSeq" id="WP_243308328.1">
    <property type="nucleotide sequence ID" value="NZ_JALGBI010000002.1"/>
</dbReference>
<evidence type="ECO:0000256" key="1">
    <source>
        <dbReference type="SAM" id="Phobius"/>
    </source>
</evidence>
<keyword evidence="1" id="KW-0812">Transmembrane</keyword>
<feature type="transmembrane region" description="Helical" evidence="1">
    <location>
        <begin position="20"/>
        <end position="39"/>
    </location>
</feature>
<name>A0A9X1W3D9_9BURK</name>